<evidence type="ECO:0000313" key="4">
    <source>
        <dbReference type="Proteomes" id="UP001216907"/>
    </source>
</evidence>
<feature type="region of interest" description="Disordered" evidence="1">
    <location>
        <begin position="236"/>
        <end position="291"/>
    </location>
</feature>
<comment type="caution">
    <text evidence="3">The sequence shown here is derived from an EMBL/GenBank/DDBJ whole genome shotgun (WGS) entry which is preliminary data.</text>
</comment>
<dbReference type="RefSeq" id="WP_277861350.1">
    <property type="nucleotide sequence ID" value="NZ_JARRAG010000002.1"/>
</dbReference>
<evidence type="ECO:0000256" key="1">
    <source>
        <dbReference type="SAM" id="MobiDB-lite"/>
    </source>
</evidence>
<feature type="region of interest" description="Disordered" evidence="1">
    <location>
        <begin position="1"/>
        <end position="20"/>
    </location>
</feature>
<reference evidence="3 4" key="1">
    <citation type="submission" date="2023-03" db="EMBL/GenBank/DDBJ databases">
        <title>Paludisphaera mucosa sp. nov. a novel planctomycete from northern fen.</title>
        <authorList>
            <person name="Ivanova A."/>
        </authorList>
    </citation>
    <scope>NUCLEOTIDE SEQUENCE [LARGE SCALE GENOMIC DNA]</scope>
    <source>
        <strain evidence="3 4">Pla2</strain>
    </source>
</reference>
<keyword evidence="2" id="KW-0812">Transmembrane</keyword>
<protein>
    <submittedName>
        <fullName evidence="3">Uncharacterized protein</fullName>
    </submittedName>
</protein>
<feature type="compositionally biased region" description="Basic and acidic residues" evidence="1">
    <location>
        <begin position="1"/>
        <end position="15"/>
    </location>
</feature>
<evidence type="ECO:0000256" key="2">
    <source>
        <dbReference type="SAM" id="Phobius"/>
    </source>
</evidence>
<feature type="compositionally biased region" description="Pro residues" evidence="1">
    <location>
        <begin position="247"/>
        <end position="267"/>
    </location>
</feature>
<keyword evidence="4" id="KW-1185">Reference proteome</keyword>
<gene>
    <name evidence="3" type="ORF">PZE19_14530</name>
</gene>
<sequence>MASYDPDFHPVDPEKAPPGYGYDAEPRRRGCFFYGCVIAIVLSVLLMLGLALAALVAYRTFLTYRDMYTATAPVELPKPALVGEEQKRAVARIEAFRDAVEAGGKVEPLVLGGDDLNALIQESPRLKDRIYLSIVGDKIKAKVSFPLSEIKDISLTRGRFLNGEAEVRLALKNGAVKVEVVSMLVDGKELPGPVRDILGQSDIVLGDDEEDANDSEGERRYKRLLHRIASLEVKDGVMIVTPRDPEPAPTPPSEPKPAPEPPAPPQPAAAAEPKAAPAPAPPAPTSPAPTP</sequence>
<evidence type="ECO:0000313" key="3">
    <source>
        <dbReference type="EMBL" id="MDG3005001.1"/>
    </source>
</evidence>
<dbReference type="Proteomes" id="UP001216907">
    <property type="component" value="Unassembled WGS sequence"/>
</dbReference>
<keyword evidence="2" id="KW-0472">Membrane</keyword>
<organism evidence="3 4">
    <name type="scientific">Paludisphaera mucosa</name>
    <dbReference type="NCBI Taxonomy" id="3030827"/>
    <lineage>
        <taxon>Bacteria</taxon>
        <taxon>Pseudomonadati</taxon>
        <taxon>Planctomycetota</taxon>
        <taxon>Planctomycetia</taxon>
        <taxon>Isosphaerales</taxon>
        <taxon>Isosphaeraceae</taxon>
        <taxon>Paludisphaera</taxon>
    </lineage>
</organism>
<feature type="transmembrane region" description="Helical" evidence="2">
    <location>
        <begin position="32"/>
        <end position="58"/>
    </location>
</feature>
<accession>A0ABT6FBS6</accession>
<keyword evidence="2" id="KW-1133">Transmembrane helix</keyword>
<name>A0ABT6FBS6_9BACT</name>
<proteinExistence type="predicted"/>
<dbReference type="EMBL" id="JARRAG010000002">
    <property type="protein sequence ID" value="MDG3005001.1"/>
    <property type="molecule type" value="Genomic_DNA"/>
</dbReference>
<feature type="compositionally biased region" description="Pro residues" evidence="1">
    <location>
        <begin position="276"/>
        <end position="291"/>
    </location>
</feature>